<dbReference type="AlphaFoldDB" id="A0A381X767"/>
<name>A0A381X767_9ZZZZ</name>
<sequence>MSALNAVVLAYFHYRHEAELAHGYLNERGVPSMLLIDDAGGMDAGLSFVNPARLMVGLEYLDSSRTILESAGIIDPAPTQT</sequence>
<organism evidence="1">
    <name type="scientific">marine metagenome</name>
    <dbReference type="NCBI Taxonomy" id="408172"/>
    <lineage>
        <taxon>unclassified sequences</taxon>
        <taxon>metagenomes</taxon>
        <taxon>ecological metagenomes</taxon>
    </lineage>
</organism>
<evidence type="ECO:0000313" key="1">
    <source>
        <dbReference type="EMBL" id="SVA60609.1"/>
    </source>
</evidence>
<dbReference type="EMBL" id="UINC01014157">
    <property type="protein sequence ID" value="SVA60609.1"/>
    <property type="molecule type" value="Genomic_DNA"/>
</dbReference>
<accession>A0A381X767</accession>
<proteinExistence type="predicted"/>
<protein>
    <recommendedName>
        <fullName evidence="2">DUF2007 domain-containing protein</fullName>
    </recommendedName>
</protein>
<gene>
    <name evidence="1" type="ORF">METZ01_LOCUS113463</name>
</gene>
<reference evidence="1" key="1">
    <citation type="submission" date="2018-05" db="EMBL/GenBank/DDBJ databases">
        <authorList>
            <person name="Lanie J.A."/>
            <person name="Ng W.-L."/>
            <person name="Kazmierczak K.M."/>
            <person name="Andrzejewski T.M."/>
            <person name="Davidsen T.M."/>
            <person name="Wayne K.J."/>
            <person name="Tettelin H."/>
            <person name="Glass J.I."/>
            <person name="Rusch D."/>
            <person name="Podicherti R."/>
            <person name="Tsui H.-C.T."/>
            <person name="Winkler M.E."/>
        </authorList>
    </citation>
    <scope>NUCLEOTIDE SEQUENCE</scope>
</reference>
<evidence type="ECO:0008006" key="2">
    <source>
        <dbReference type="Google" id="ProtNLM"/>
    </source>
</evidence>